<proteinExistence type="predicted"/>
<dbReference type="Proteomes" id="UP000324800">
    <property type="component" value="Unassembled WGS sequence"/>
</dbReference>
<dbReference type="OrthoDB" id="7699712at2759"/>
<feature type="chain" id="PRO_5023810473" evidence="1">
    <location>
        <begin position="22"/>
        <end position="167"/>
    </location>
</feature>
<reference evidence="2 3" key="1">
    <citation type="submission" date="2019-03" db="EMBL/GenBank/DDBJ databases">
        <title>Single cell metagenomics reveals metabolic interactions within the superorganism composed of flagellate Streblomastix strix and complex community of Bacteroidetes bacteria on its surface.</title>
        <authorList>
            <person name="Treitli S.C."/>
            <person name="Kolisko M."/>
            <person name="Husnik F."/>
            <person name="Keeling P."/>
            <person name="Hampl V."/>
        </authorList>
    </citation>
    <scope>NUCLEOTIDE SEQUENCE [LARGE SCALE GENOMIC DNA]</scope>
    <source>
        <strain evidence="2">ST1C</strain>
    </source>
</reference>
<protein>
    <submittedName>
        <fullName evidence="2">Uncharacterized protein</fullName>
    </submittedName>
</protein>
<dbReference type="AlphaFoldDB" id="A0A5J4VPC6"/>
<feature type="signal peptide" evidence="1">
    <location>
        <begin position="1"/>
        <end position="21"/>
    </location>
</feature>
<comment type="caution">
    <text evidence="2">The sequence shown here is derived from an EMBL/GenBank/DDBJ whole genome shotgun (WGS) entry which is preliminary data.</text>
</comment>
<accession>A0A5J4VPC6</accession>
<evidence type="ECO:0000256" key="1">
    <source>
        <dbReference type="SAM" id="SignalP"/>
    </source>
</evidence>
<sequence>MKKSMVLLVAFSGATMTKLAAIQKKDIVDSGERIKINTTVEKSLKPRTRRITLQTKDGLCIHITAIREWLQDEECEQRVEKRIWWDYDKKKELGSIWCSRELRKILDQEEVDGCYAGSTVSHAMMAKLRGKGASLEEVNSFTEHAPGSVIVGVFIICQLREILKHQF</sequence>
<keyword evidence="1" id="KW-0732">Signal</keyword>
<evidence type="ECO:0000313" key="2">
    <source>
        <dbReference type="EMBL" id="KAA6384391.1"/>
    </source>
</evidence>
<dbReference type="EMBL" id="SNRW01005783">
    <property type="protein sequence ID" value="KAA6384391.1"/>
    <property type="molecule type" value="Genomic_DNA"/>
</dbReference>
<name>A0A5J4VPC6_9EUKA</name>
<gene>
    <name evidence="2" type="ORF">EZS28_020079</name>
</gene>
<evidence type="ECO:0000313" key="3">
    <source>
        <dbReference type="Proteomes" id="UP000324800"/>
    </source>
</evidence>
<organism evidence="2 3">
    <name type="scientific">Streblomastix strix</name>
    <dbReference type="NCBI Taxonomy" id="222440"/>
    <lineage>
        <taxon>Eukaryota</taxon>
        <taxon>Metamonada</taxon>
        <taxon>Preaxostyla</taxon>
        <taxon>Oxymonadida</taxon>
        <taxon>Streblomastigidae</taxon>
        <taxon>Streblomastix</taxon>
    </lineage>
</organism>